<evidence type="ECO:0000313" key="2">
    <source>
        <dbReference type="Proteomes" id="UP001151760"/>
    </source>
</evidence>
<dbReference type="EMBL" id="BQNB010011395">
    <property type="protein sequence ID" value="GJS90015.1"/>
    <property type="molecule type" value="Genomic_DNA"/>
</dbReference>
<evidence type="ECO:0000313" key="1">
    <source>
        <dbReference type="EMBL" id="GJS90015.1"/>
    </source>
</evidence>
<name>A0ABQ4ZIP2_9ASTR</name>
<keyword evidence="2" id="KW-1185">Reference proteome</keyword>
<proteinExistence type="predicted"/>
<accession>A0ABQ4ZIP2</accession>
<sequence length="297" mass="34866">MTEPISENYISVTRKNFLSGDNERRMVEKSFLEIQGKFLVKIRDNTFNGTIGENAVENIENFLEVVRPLKIKGVSQDKFRLSIFPISLSEMEADEDHNSDKMNIATEIFKIEGILFDYEIPLCKAFNEFNYLLKIDTDLFTFDVQKIKTYEEYEYELNNNMEWGLKEPWSDDESDALTDGVLKEEALMHKARFEESRGDAAPGVMKFYPWNYGTNNAGNTQDNQGPREKQPTHDLSVCQVRRFDMIRYSFDADDEYVAVMEHEYFDHSRTNLDECQAYRELFRIMDEGWLVTKVKDE</sequence>
<reference evidence="1" key="2">
    <citation type="submission" date="2022-01" db="EMBL/GenBank/DDBJ databases">
        <authorList>
            <person name="Yamashiro T."/>
            <person name="Shiraishi A."/>
            <person name="Satake H."/>
            <person name="Nakayama K."/>
        </authorList>
    </citation>
    <scope>NUCLEOTIDE SEQUENCE</scope>
</reference>
<dbReference type="Proteomes" id="UP001151760">
    <property type="component" value="Unassembled WGS sequence"/>
</dbReference>
<gene>
    <name evidence="1" type="ORF">Tco_0772651</name>
</gene>
<reference evidence="1" key="1">
    <citation type="journal article" date="2022" name="Int. J. Mol. Sci.">
        <title>Draft Genome of Tanacetum Coccineum: Genomic Comparison of Closely Related Tanacetum-Family Plants.</title>
        <authorList>
            <person name="Yamashiro T."/>
            <person name="Shiraishi A."/>
            <person name="Nakayama K."/>
            <person name="Satake H."/>
        </authorList>
    </citation>
    <scope>NUCLEOTIDE SEQUENCE</scope>
</reference>
<protein>
    <submittedName>
        <fullName evidence="1">Uncharacterized protein</fullName>
    </submittedName>
</protein>
<comment type="caution">
    <text evidence="1">The sequence shown here is derived from an EMBL/GenBank/DDBJ whole genome shotgun (WGS) entry which is preliminary data.</text>
</comment>
<organism evidence="1 2">
    <name type="scientific">Tanacetum coccineum</name>
    <dbReference type="NCBI Taxonomy" id="301880"/>
    <lineage>
        <taxon>Eukaryota</taxon>
        <taxon>Viridiplantae</taxon>
        <taxon>Streptophyta</taxon>
        <taxon>Embryophyta</taxon>
        <taxon>Tracheophyta</taxon>
        <taxon>Spermatophyta</taxon>
        <taxon>Magnoliopsida</taxon>
        <taxon>eudicotyledons</taxon>
        <taxon>Gunneridae</taxon>
        <taxon>Pentapetalae</taxon>
        <taxon>asterids</taxon>
        <taxon>campanulids</taxon>
        <taxon>Asterales</taxon>
        <taxon>Asteraceae</taxon>
        <taxon>Asteroideae</taxon>
        <taxon>Anthemideae</taxon>
        <taxon>Anthemidinae</taxon>
        <taxon>Tanacetum</taxon>
    </lineage>
</organism>